<dbReference type="InterPro" id="IPR013655">
    <property type="entry name" value="PAS_fold_3"/>
</dbReference>
<evidence type="ECO:0000256" key="3">
    <source>
        <dbReference type="ARBA" id="ARBA00022553"/>
    </source>
</evidence>
<dbReference type="Pfam" id="PF00072">
    <property type="entry name" value="Response_reg"/>
    <property type="match status" value="1"/>
</dbReference>
<dbReference type="EC" id="2.7.13.3" evidence="2"/>
<dbReference type="FunFam" id="3.30.565.10:FF:000010">
    <property type="entry name" value="Sensor histidine kinase RcsC"/>
    <property type="match status" value="1"/>
</dbReference>
<dbReference type="InterPro" id="IPR005467">
    <property type="entry name" value="His_kinase_dom"/>
</dbReference>
<dbReference type="InterPro" id="IPR001610">
    <property type="entry name" value="PAC"/>
</dbReference>
<keyword evidence="12" id="KW-1185">Reference proteome</keyword>
<evidence type="ECO:0000256" key="6">
    <source>
        <dbReference type="PROSITE-ProRule" id="PRU00169"/>
    </source>
</evidence>
<organism evidence="11 12">
    <name type="scientific">Pseudarcicella hirudinis</name>
    <dbReference type="NCBI Taxonomy" id="1079859"/>
    <lineage>
        <taxon>Bacteria</taxon>
        <taxon>Pseudomonadati</taxon>
        <taxon>Bacteroidota</taxon>
        <taxon>Cytophagia</taxon>
        <taxon>Cytophagales</taxon>
        <taxon>Flectobacillaceae</taxon>
        <taxon>Pseudarcicella</taxon>
    </lineage>
</organism>
<dbReference type="Pfam" id="PF00512">
    <property type="entry name" value="HisKA"/>
    <property type="match status" value="1"/>
</dbReference>
<dbReference type="Pfam" id="PF08448">
    <property type="entry name" value="PAS_4"/>
    <property type="match status" value="1"/>
</dbReference>
<dbReference type="InterPro" id="IPR003594">
    <property type="entry name" value="HATPase_dom"/>
</dbReference>
<dbReference type="Proteomes" id="UP000199306">
    <property type="component" value="Unassembled WGS sequence"/>
</dbReference>
<reference evidence="11 12" key="1">
    <citation type="submission" date="2016-10" db="EMBL/GenBank/DDBJ databases">
        <authorList>
            <person name="de Groot N.N."/>
        </authorList>
    </citation>
    <scope>NUCLEOTIDE SEQUENCE [LARGE SCALE GENOMIC DNA]</scope>
    <source>
        <strain evidence="12">E92,LMG 26720,CCM 7988</strain>
    </source>
</reference>
<dbReference type="Pfam" id="PF13426">
    <property type="entry name" value="PAS_9"/>
    <property type="match status" value="2"/>
</dbReference>
<dbReference type="Gene3D" id="3.30.450.20">
    <property type="entry name" value="PAS domain"/>
    <property type="match status" value="5"/>
</dbReference>
<dbReference type="Pfam" id="PF08447">
    <property type="entry name" value="PAS_3"/>
    <property type="match status" value="1"/>
</dbReference>
<dbReference type="CDD" id="cd16922">
    <property type="entry name" value="HATPase_EvgS-ArcB-TorS-like"/>
    <property type="match status" value="1"/>
</dbReference>
<evidence type="ECO:0000259" key="8">
    <source>
        <dbReference type="PROSITE" id="PS50110"/>
    </source>
</evidence>
<dbReference type="Gene3D" id="3.40.50.2300">
    <property type="match status" value="1"/>
</dbReference>
<dbReference type="InterPro" id="IPR003661">
    <property type="entry name" value="HisK_dim/P_dom"/>
</dbReference>
<dbReference type="PANTHER" id="PTHR43047">
    <property type="entry name" value="TWO-COMPONENT HISTIDINE PROTEIN KINASE"/>
    <property type="match status" value="1"/>
</dbReference>
<feature type="domain" description="PAC" evidence="10">
    <location>
        <begin position="183"/>
        <end position="235"/>
    </location>
</feature>
<dbReference type="InterPro" id="IPR004358">
    <property type="entry name" value="Sig_transdc_His_kin-like_C"/>
</dbReference>
<name>A0A1I5WCH6_9BACT</name>
<dbReference type="InterPro" id="IPR013656">
    <property type="entry name" value="PAS_4"/>
</dbReference>
<dbReference type="InterPro" id="IPR000700">
    <property type="entry name" value="PAS-assoc_C"/>
</dbReference>
<gene>
    <name evidence="11" type="ORF">SAMN04515674_11192</name>
</gene>
<dbReference type="STRING" id="1079859.SAMN04515674_11192"/>
<dbReference type="NCBIfam" id="TIGR00229">
    <property type="entry name" value="sensory_box"/>
    <property type="match status" value="1"/>
</dbReference>
<evidence type="ECO:0000313" key="12">
    <source>
        <dbReference type="Proteomes" id="UP000199306"/>
    </source>
</evidence>
<dbReference type="PRINTS" id="PR00344">
    <property type="entry name" value="BCTRLSENSOR"/>
</dbReference>
<feature type="domain" description="Histidine kinase" evidence="7">
    <location>
        <begin position="634"/>
        <end position="854"/>
    </location>
</feature>
<evidence type="ECO:0000259" key="10">
    <source>
        <dbReference type="PROSITE" id="PS50113"/>
    </source>
</evidence>
<feature type="modified residue" description="4-aspartylphosphate" evidence="6">
    <location>
        <position position="924"/>
    </location>
</feature>
<evidence type="ECO:0000259" key="7">
    <source>
        <dbReference type="PROSITE" id="PS50109"/>
    </source>
</evidence>
<dbReference type="CDD" id="cd00082">
    <property type="entry name" value="HisKA"/>
    <property type="match status" value="1"/>
</dbReference>
<comment type="catalytic activity">
    <reaction evidence="1">
        <text>ATP + protein L-histidine = ADP + protein N-phospho-L-histidine.</text>
        <dbReference type="EC" id="2.7.13.3"/>
    </reaction>
</comment>
<dbReference type="Gene3D" id="3.30.565.10">
    <property type="entry name" value="Histidine kinase-like ATPase, C-terminal domain"/>
    <property type="match status" value="1"/>
</dbReference>
<feature type="domain" description="Response regulatory" evidence="8">
    <location>
        <begin position="875"/>
        <end position="993"/>
    </location>
</feature>
<sequence length="1001" mass="115272">MWSYTRDAYTSMFFSEDILEVTGYQPNEFIQNPALFPEIVFEEDKNLFLTHREAVNHNSRNNLKYRIITRSGEIRSITEKTFTRFDENNSVITVTGFVTWNNPNKSRKTEQKIQKSIINSQEDFICTFSPDLTVKFHNTSFIRFCNRQPDEINASNILSYFPDFVREKIKINIRKLSNSEQAGDIVFKIVNAEKDTIWLRLIILPIYNAQNQLWEFHLQGSDITDLKKSQEILKSQTAEFEAIIENPHISIIVLSKNYELELFNKTFESFIFKLFNIYPKIGYSINRFFIDLAQKQFFAEQIDRCFNGEYFTAVLRTDISDHSYYFEHSFNPVIEDGKVEKISIVTRDVTRENIYKTELNKTTGRLTHSQFLLNKILENLPESAVYVLDKDLRLLFSAGEELSKYNLTPENLQGKLLEECFSPETSAYARALFYRVFNGERFTDIKELGDQTFENIFTPVFNEQHEISLALLYSRNITEKVLSKQANWELQEKFLTAFNYAPIGKALVSKDGKFMMVNPALCQFLGYTEAELLNITFQEITHPDDLEKDWDLVLQVLNGEINSYQLEKRYFTKNKKVIWSLLNVSKAVDAHGNFLHFISQIQDITRQKEYEEELIIAKNKAEEAANAKASFLSIMTHEIRTPLNSVIGFSNLLDYDPKSPDGENIKLLKYSAETLLDLINDILDFSKIDAGKIVLFEEVFDFRELLMKLRNSFQFKADEKGLELKVIIDEEIPAHLKADLTRIKQIFNNLMGNALKFTEKGSVVIKARLHKIEDDICHIDITFEDTGIGIASEKLVKIFEVFSQADENSTRKYGGTGLGLSITQKLVHLINGTIEVNSTLGKGSIFRIQLPFRKADTSIEVKHPSLFNDDLTGIRVLVAEDNLNNFILVDRFLKKWGGTAENAPNGKIALEMLEHKSYDVILMDTQMPEMDGYQATRAIRNSTDSRISGIPIIGFSATPKSELIVHGEKVEMDGYIGKPFLPMELFQLLRSVSKHQLVSES</sequence>
<dbReference type="InterPro" id="IPR036097">
    <property type="entry name" value="HisK_dim/P_sf"/>
</dbReference>
<dbReference type="InterPro" id="IPR000014">
    <property type="entry name" value="PAS"/>
</dbReference>
<dbReference type="PROSITE" id="PS50113">
    <property type="entry name" value="PAC"/>
    <property type="match status" value="2"/>
</dbReference>
<dbReference type="SUPFAM" id="SSF55785">
    <property type="entry name" value="PYP-like sensor domain (PAS domain)"/>
    <property type="match status" value="5"/>
</dbReference>
<dbReference type="SUPFAM" id="SSF52172">
    <property type="entry name" value="CheY-like"/>
    <property type="match status" value="1"/>
</dbReference>
<evidence type="ECO:0000256" key="4">
    <source>
        <dbReference type="ARBA" id="ARBA00022679"/>
    </source>
</evidence>
<accession>A0A1I5WCH6</accession>
<dbReference type="AlphaFoldDB" id="A0A1I5WCH6"/>
<dbReference type="InterPro" id="IPR035965">
    <property type="entry name" value="PAS-like_dom_sf"/>
</dbReference>
<dbReference type="Gene3D" id="1.10.287.130">
    <property type="match status" value="1"/>
</dbReference>
<dbReference type="InterPro" id="IPR001789">
    <property type="entry name" value="Sig_transdc_resp-reg_receiver"/>
</dbReference>
<proteinExistence type="predicted"/>
<evidence type="ECO:0000256" key="5">
    <source>
        <dbReference type="ARBA" id="ARBA00022777"/>
    </source>
</evidence>
<dbReference type="GO" id="GO:0000155">
    <property type="term" value="F:phosphorelay sensor kinase activity"/>
    <property type="evidence" value="ECO:0007669"/>
    <property type="project" value="InterPro"/>
</dbReference>
<dbReference type="EMBL" id="FOXH01000011">
    <property type="protein sequence ID" value="SFQ17046.1"/>
    <property type="molecule type" value="Genomic_DNA"/>
</dbReference>
<dbReference type="PROSITE" id="PS50112">
    <property type="entry name" value="PAS"/>
    <property type="match status" value="1"/>
</dbReference>
<evidence type="ECO:0000256" key="1">
    <source>
        <dbReference type="ARBA" id="ARBA00000085"/>
    </source>
</evidence>
<protein>
    <recommendedName>
        <fullName evidence="2">histidine kinase</fullName>
        <ecNumber evidence="2">2.7.13.3</ecNumber>
    </recommendedName>
</protein>
<dbReference type="PROSITE" id="PS50109">
    <property type="entry name" value="HIS_KIN"/>
    <property type="match status" value="1"/>
</dbReference>
<dbReference type="SUPFAM" id="SSF55874">
    <property type="entry name" value="ATPase domain of HSP90 chaperone/DNA topoisomerase II/histidine kinase"/>
    <property type="match status" value="1"/>
</dbReference>
<dbReference type="PROSITE" id="PS50110">
    <property type="entry name" value="RESPONSE_REGULATORY"/>
    <property type="match status" value="1"/>
</dbReference>
<dbReference type="SMART" id="SM00448">
    <property type="entry name" value="REC"/>
    <property type="match status" value="1"/>
</dbReference>
<dbReference type="SMART" id="SM00388">
    <property type="entry name" value="HisKA"/>
    <property type="match status" value="1"/>
</dbReference>
<dbReference type="InterPro" id="IPR036890">
    <property type="entry name" value="HATPase_C_sf"/>
</dbReference>
<dbReference type="InterPro" id="IPR011006">
    <property type="entry name" value="CheY-like_superfamily"/>
</dbReference>
<dbReference type="Pfam" id="PF02518">
    <property type="entry name" value="HATPase_c"/>
    <property type="match status" value="1"/>
</dbReference>
<dbReference type="SMART" id="SM00086">
    <property type="entry name" value="PAC"/>
    <property type="match status" value="2"/>
</dbReference>
<dbReference type="CDD" id="cd00130">
    <property type="entry name" value="PAS"/>
    <property type="match status" value="2"/>
</dbReference>
<dbReference type="PANTHER" id="PTHR43047:SF64">
    <property type="entry name" value="HISTIDINE KINASE CONTAINING CHEY-HOMOLOGOUS RECEIVER DOMAIN AND PAS DOMAIN-RELATED"/>
    <property type="match status" value="1"/>
</dbReference>
<keyword evidence="3 6" id="KW-0597">Phosphoprotein</keyword>
<evidence type="ECO:0000259" key="9">
    <source>
        <dbReference type="PROSITE" id="PS50112"/>
    </source>
</evidence>
<evidence type="ECO:0000256" key="2">
    <source>
        <dbReference type="ARBA" id="ARBA00012438"/>
    </source>
</evidence>
<dbReference type="SMART" id="SM00091">
    <property type="entry name" value="PAS"/>
    <property type="match status" value="4"/>
</dbReference>
<dbReference type="SMART" id="SM00387">
    <property type="entry name" value="HATPase_c"/>
    <property type="match status" value="1"/>
</dbReference>
<keyword evidence="4" id="KW-0808">Transferase</keyword>
<dbReference type="SUPFAM" id="SSF47384">
    <property type="entry name" value="Homodimeric domain of signal transducing histidine kinase"/>
    <property type="match status" value="1"/>
</dbReference>
<feature type="domain" description="PAS" evidence="9">
    <location>
        <begin position="490"/>
        <end position="560"/>
    </location>
</feature>
<feature type="domain" description="PAC" evidence="10">
    <location>
        <begin position="564"/>
        <end position="616"/>
    </location>
</feature>
<evidence type="ECO:0000313" key="11">
    <source>
        <dbReference type="EMBL" id="SFQ17046.1"/>
    </source>
</evidence>
<keyword evidence="5" id="KW-0418">Kinase</keyword>
<dbReference type="CDD" id="cd17546">
    <property type="entry name" value="REC_hyHK_CKI1_RcsC-like"/>
    <property type="match status" value="1"/>
</dbReference>